<organism evidence="1 2">
    <name type="scientific">Ilex paraguariensis</name>
    <name type="common">yerba mate</name>
    <dbReference type="NCBI Taxonomy" id="185542"/>
    <lineage>
        <taxon>Eukaryota</taxon>
        <taxon>Viridiplantae</taxon>
        <taxon>Streptophyta</taxon>
        <taxon>Embryophyta</taxon>
        <taxon>Tracheophyta</taxon>
        <taxon>Spermatophyta</taxon>
        <taxon>Magnoliopsida</taxon>
        <taxon>eudicotyledons</taxon>
        <taxon>Gunneridae</taxon>
        <taxon>Pentapetalae</taxon>
        <taxon>asterids</taxon>
        <taxon>campanulids</taxon>
        <taxon>Aquifoliales</taxon>
        <taxon>Aquifoliaceae</taxon>
        <taxon>Ilex</taxon>
    </lineage>
</organism>
<dbReference type="Proteomes" id="UP001642360">
    <property type="component" value="Unassembled WGS sequence"/>
</dbReference>
<protein>
    <submittedName>
        <fullName evidence="1">Uncharacterized protein</fullName>
    </submittedName>
</protein>
<proteinExistence type="predicted"/>
<evidence type="ECO:0000313" key="1">
    <source>
        <dbReference type="EMBL" id="CAK9181407.1"/>
    </source>
</evidence>
<gene>
    <name evidence="1" type="ORF">ILEXP_LOCUS51461</name>
</gene>
<reference evidence="1 2" key="1">
    <citation type="submission" date="2024-02" db="EMBL/GenBank/DDBJ databases">
        <authorList>
            <person name="Vignale AGUSTIN F."/>
            <person name="Sosa J E."/>
            <person name="Modenutti C."/>
        </authorList>
    </citation>
    <scope>NUCLEOTIDE SEQUENCE [LARGE SCALE GENOMIC DNA]</scope>
</reference>
<keyword evidence="2" id="KW-1185">Reference proteome</keyword>
<dbReference type="EMBL" id="CAUOFW020008024">
    <property type="protein sequence ID" value="CAK9181407.1"/>
    <property type="molecule type" value="Genomic_DNA"/>
</dbReference>
<sequence>MNVVEGSNPIRFMILSMFGIHQDPMLDSVAPLSPSIQNPPVKEEVQRKSHAVPTVSLTLTLMNQIVPYVPILAPSLPGVYIRLVY</sequence>
<name>A0ABC8UKE2_9AQUA</name>
<dbReference type="AlphaFoldDB" id="A0ABC8UKE2"/>
<comment type="caution">
    <text evidence="1">The sequence shown here is derived from an EMBL/GenBank/DDBJ whole genome shotgun (WGS) entry which is preliminary data.</text>
</comment>
<accession>A0ABC8UKE2</accession>
<evidence type="ECO:0000313" key="2">
    <source>
        <dbReference type="Proteomes" id="UP001642360"/>
    </source>
</evidence>